<keyword evidence="3" id="KW-1185">Reference proteome</keyword>
<dbReference type="AlphaFoldDB" id="A0AAD6SHG0"/>
<dbReference type="Proteomes" id="UP001218188">
    <property type="component" value="Unassembled WGS sequence"/>
</dbReference>
<feature type="compositionally biased region" description="Low complexity" evidence="1">
    <location>
        <begin position="284"/>
        <end position="296"/>
    </location>
</feature>
<feature type="compositionally biased region" description="Basic and acidic residues" evidence="1">
    <location>
        <begin position="366"/>
        <end position="390"/>
    </location>
</feature>
<feature type="compositionally biased region" description="Acidic residues" evidence="1">
    <location>
        <begin position="203"/>
        <end position="215"/>
    </location>
</feature>
<reference evidence="2" key="1">
    <citation type="submission" date="2023-03" db="EMBL/GenBank/DDBJ databases">
        <title>Massive genome expansion in bonnet fungi (Mycena s.s.) driven by repeated elements and novel gene families across ecological guilds.</title>
        <authorList>
            <consortium name="Lawrence Berkeley National Laboratory"/>
            <person name="Harder C.B."/>
            <person name="Miyauchi S."/>
            <person name="Viragh M."/>
            <person name="Kuo A."/>
            <person name="Thoen E."/>
            <person name="Andreopoulos B."/>
            <person name="Lu D."/>
            <person name="Skrede I."/>
            <person name="Drula E."/>
            <person name="Henrissat B."/>
            <person name="Morin E."/>
            <person name="Kohler A."/>
            <person name="Barry K."/>
            <person name="LaButti K."/>
            <person name="Morin E."/>
            <person name="Salamov A."/>
            <person name="Lipzen A."/>
            <person name="Mereny Z."/>
            <person name="Hegedus B."/>
            <person name="Baldrian P."/>
            <person name="Stursova M."/>
            <person name="Weitz H."/>
            <person name="Taylor A."/>
            <person name="Grigoriev I.V."/>
            <person name="Nagy L.G."/>
            <person name="Martin F."/>
            <person name="Kauserud H."/>
        </authorList>
    </citation>
    <scope>NUCLEOTIDE SEQUENCE</scope>
    <source>
        <strain evidence="2">CBHHK200</strain>
    </source>
</reference>
<evidence type="ECO:0000256" key="1">
    <source>
        <dbReference type="SAM" id="MobiDB-lite"/>
    </source>
</evidence>
<feature type="compositionally biased region" description="Basic residues" evidence="1">
    <location>
        <begin position="891"/>
        <end position="901"/>
    </location>
</feature>
<dbReference type="EMBL" id="JARJCM010000122">
    <property type="protein sequence ID" value="KAJ7027584.1"/>
    <property type="molecule type" value="Genomic_DNA"/>
</dbReference>
<feature type="compositionally biased region" description="Basic and acidic residues" evidence="1">
    <location>
        <begin position="737"/>
        <end position="773"/>
    </location>
</feature>
<evidence type="ECO:0000313" key="2">
    <source>
        <dbReference type="EMBL" id="KAJ7027584.1"/>
    </source>
</evidence>
<feature type="compositionally biased region" description="Basic and acidic residues" evidence="1">
    <location>
        <begin position="685"/>
        <end position="699"/>
    </location>
</feature>
<feature type="region of interest" description="Disordered" evidence="1">
    <location>
        <begin position="1"/>
        <end position="390"/>
    </location>
</feature>
<feature type="compositionally biased region" description="Acidic residues" evidence="1">
    <location>
        <begin position="836"/>
        <end position="851"/>
    </location>
</feature>
<feature type="compositionally biased region" description="Acidic residues" evidence="1">
    <location>
        <begin position="155"/>
        <end position="167"/>
    </location>
</feature>
<feature type="compositionally biased region" description="Pro residues" evidence="1">
    <location>
        <begin position="216"/>
        <end position="227"/>
    </location>
</feature>
<feature type="region of interest" description="Disordered" evidence="1">
    <location>
        <begin position="671"/>
        <end position="928"/>
    </location>
</feature>
<feature type="compositionally biased region" description="Pro residues" evidence="1">
    <location>
        <begin position="176"/>
        <end position="187"/>
    </location>
</feature>
<gene>
    <name evidence="2" type="ORF">C8F04DRAFT_1189390</name>
</gene>
<feature type="compositionally biased region" description="Acidic residues" evidence="1">
    <location>
        <begin position="709"/>
        <end position="720"/>
    </location>
</feature>
<feature type="compositionally biased region" description="Acidic residues" evidence="1">
    <location>
        <begin position="119"/>
        <end position="146"/>
    </location>
</feature>
<feature type="compositionally biased region" description="Basic residues" evidence="1">
    <location>
        <begin position="792"/>
        <end position="805"/>
    </location>
</feature>
<accession>A0AAD6SHG0</accession>
<proteinExistence type="predicted"/>
<evidence type="ECO:0000313" key="3">
    <source>
        <dbReference type="Proteomes" id="UP001218188"/>
    </source>
</evidence>
<organism evidence="2 3">
    <name type="scientific">Mycena alexandri</name>
    <dbReference type="NCBI Taxonomy" id="1745969"/>
    <lineage>
        <taxon>Eukaryota</taxon>
        <taxon>Fungi</taxon>
        <taxon>Dikarya</taxon>
        <taxon>Basidiomycota</taxon>
        <taxon>Agaricomycotina</taxon>
        <taxon>Agaricomycetes</taxon>
        <taxon>Agaricomycetidae</taxon>
        <taxon>Agaricales</taxon>
        <taxon>Marasmiineae</taxon>
        <taxon>Mycenaceae</taxon>
        <taxon>Mycena</taxon>
    </lineage>
</organism>
<feature type="compositionally biased region" description="Basic residues" evidence="1">
    <location>
        <begin position="25"/>
        <end position="38"/>
    </location>
</feature>
<sequence>MQNHPVGPVTRHSAAKKSVPPAKKAPARKKNKAARKKTVAAPPAVEARASDDKEELDPEDTEKKGKKAARAPSSKTNATPAASDDEQDELNSKILETIDPDLLNDLTQIDPSLLKDLEDHTDDDTEAPLPPDDEGSVPPDDEESVPPDDKGSMPPDDEGSVPPDDDAPMPSNDDTPVPPIDDTPVPPIDEGSVPPINEGSVPPDDEGSVPPDDDTPMPPIDDAPVPPIDEGSVPPIDEGSVPPNNDVPVPPAETPNPPFTETPVPPVTETPVLPPPKDSPPSGPASTSSTSSSSGPPSSPFNGPPSTHQMPPLPPETNKEGRGPKAVVTVANPHAPAQGPNLILDGASCSGRNPDAPHQPPPKPQKKPELGDAEKASMKLKREEKLKDKQEYESAVAAFEGELKEKAEELAKHFDKTVTEVKKALRGNLSLAKERKFSKEINANCGPGENIKPPELQRLMKADHPAYSTLTQEEEELLLQEHAEHKGVKKLGTRLTNAAAARDVTAFGTRIERDCASLYRRTGAVDFITIGRSDVHDTLKPTCLGVADTIPFFPRILHTTAEQFAIRFDNYTVNKDAIGLDLGYQTLRRDCTSLVSENLEHKINKKVNMRYEDYDRFVLDHGYELLGWPEDAPFMAPSNLGTLERLRPLYDALVSGSCCWEPISEARKKELGAAVANKEKRSKKERSDKGMSRAESKATREKRKRKEERDEDDDEDEDDNEGGHKKCRRTNLSGYTSEERREHKCKMHCEKKQRQRAKAKERAAKAGESETKTARKRKRAAEEEGGEAPVAKKTKGKSSGKKVVSRKTISDSNEEEEWVPEGSKKKAPKPKPAKEVEEDEGDEEPEDDVGSESDSLPQQHNLPFAAKPSKAYQRIMALADVNRQRSDRAMMKKKKELRRANRSLLLSPRNSPRKPSSAHKARPLLPST</sequence>
<name>A0AAD6SHG0_9AGAR</name>
<comment type="caution">
    <text evidence="2">The sequence shown here is derived from an EMBL/GenBank/DDBJ whole genome shotgun (WGS) entry which is preliminary data.</text>
</comment>
<protein>
    <submittedName>
        <fullName evidence="2">Uncharacterized protein</fullName>
    </submittedName>
</protein>
<feature type="compositionally biased region" description="Pro residues" evidence="1">
    <location>
        <begin position="248"/>
        <end position="283"/>
    </location>
</feature>